<protein>
    <submittedName>
        <fullName evidence="2">Meiotically up-regulated gene 14 protein</fullName>
    </submittedName>
</protein>
<keyword evidence="3" id="KW-1185">Reference proteome</keyword>
<evidence type="ECO:0000313" key="3">
    <source>
        <dbReference type="Proteomes" id="UP000076154"/>
    </source>
</evidence>
<dbReference type="Pfam" id="PF00596">
    <property type="entry name" value="Aldolase_II"/>
    <property type="match status" value="2"/>
</dbReference>
<feature type="domain" description="Class II aldolase/adducin N-terminal" evidence="1">
    <location>
        <begin position="38"/>
        <end position="205"/>
    </location>
</feature>
<dbReference type="EMBL" id="LUEZ02000002">
    <property type="protein sequence ID" value="RDB31044.1"/>
    <property type="molecule type" value="Genomic_DNA"/>
</dbReference>
<evidence type="ECO:0000259" key="1">
    <source>
        <dbReference type="SMART" id="SM01007"/>
    </source>
</evidence>
<reference evidence="2" key="1">
    <citation type="submission" date="2018-04" db="EMBL/GenBank/DDBJ databases">
        <title>Whole genome sequencing of Hypsizygus marmoreus.</title>
        <authorList>
            <person name="Choi I.-G."/>
            <person name="Min B."/>
            <person name="Kim J.-G."/>
            <person name="Kim S."/>
            <person name="Oh Y.-L."/>
            <person name="Kong W.-S."/>
            <person name="Park H."/>
            <person name="Jeong J."/>
            <person name="Song E.-S."/>
        </authorList>
    </citation>
    <scope>NUCLEOTIDE SEQUENCE [LARGE SCALE GENOMIC DNA]</scope>
    <source>
        <strain evidence="2">51987-8</strain>
    </source>
</reference>
<accession>A0A369KH33</accession>
<dbReference type="STRING" id="39966.A0A369KH33"/>
<name>A0A369KH33_HYPMA</name>
<dbReference type="PANTHER" id="PTHR10672:SF39">
    <property type="entry name" value="CLASS II ALDOLASE_ADDUCIN N-TERMINAL DOMAIN-CONTAINING PROTEIN"/>
    <property type="match status" value="1"/>
</dbReference>
<dbReference type="Proteomes" id="UP000076154">
    <property type="component" value="Unassembled WGS sequence"/>
</dbReference>
<gene>
    <name evidence="2" type="primary">mug14_2</name>
    <name evidence="2" type="ORF">Hypma_000141</name>
</gene>
<dbReference type="AlphaFoldDB" id="A0A369KH33"/>
<dbReference type="InterPro" id="IPR036409">
    <property type="entry name" value="Aldolase_II/adducin_N_sf"/>
</dbReference>
<dbReference type="GO" id="GO:0005856">
    <property type="term" value="C:cytoskeleton"/>
    <property type="evidence" value="ECO:0007669"/>
    <property type="project" value="TreeGrafter"/>
</dbReference>
<dbReference type="PANTHER" id="PTHR10672">
    <property type="entry name" value="ADDUCIN"/>
    <property type="match status" value="1"/>
</dbReference>
<dbReference type="SMART" id="SM01007">
    <property type="entry name" value="Aldolase_II"/>
    <property type="match status" value="1"/>
</dbReference>
<dbReference type="OrthoDB" id="3238794at2759"/>
<dbReference type="InterPro" id="IPR001303">
    <property type="entry name" value="Aldolase_II/adducin_N"/>
</dbReference>
<organism evidence="2 3">
    <name type="scientific">Hypsizygus marmoreus</name>
    <name type="common">White beech mushroom</name>
    <name type="synonym">Agaricus marmoreus</name>
    <dbReference type="NCBI Taxonomy" id="39966"/>
    <lineage>
        <taxon>Eukaryota</taxon>
        <taxon>Fungi</taxon>
        <taxon>Dikarya</taxon>
        <taxon>Basidiomycota</taxon>
        <taxon>Agaricomycotina</taxon>
        <taxon>Agaricomycetes</taxon>
        <taxon>Agaricomycetidae</taxon>
        <taxon>Agaricales</taxon>
        <taxon>Tricholomatineae</taxon>
        <taxon>Lyophyllaceae</taxon>
        <taxon>Hypsizygus</taxon>
    </lineage>
</organism>
<comment type="caution">
    <text evidence="2">The sequence shown here is derived from an EMBL/GenBank/DDBJ whole genome shotgun (WGS) entry which is preliminary data.</text>
</comment>
<dbReference type="InParanoid" id="A0A369KH33"/>
<dbReference type="SUPFAM" id="SSF53639">
    <property type="entry name" value="AraD/HMP-PK domain-like"/>
    <property type="match status" value="1"/>
</dbReference>
<sequence>MASGPIGSNKALMDAMKAAFPRPHVFADLFEEREFRKFRLAQALRIFGNHGFDDGIAGHITVRDPIDTDAFWVNPFPESGPRHLLNIAAFMIHSKIHAARPDVICAAHSHSVYAKAFGALGRELDMISQDACAFYNDCALYTEHHRIAFQESEGDVIAKALGSKKAAILQIFLIPQNHGAIVVTNSVEASIHYYIQLELACHIQLLADSAAAARGEQTVKITPEQAQKTFGTLSNPTPLGWFGGLVKFELLERQEGKRFEFRRK</sequence>
<evidence type="ECO:0000313" key="2">
    <source>
        <dbReference type="EMBL" id="RDB31044.1"/>
    </source>
</evidence>
<dbReference type="GO" id="GO:0051015">
    <property type="term" value="F:actin filament binding"/>
    <property type="evidence" value="ECO:0007669"/>
    <property type="project" value="TreeGrafter"/>
</dbReference>
<dbReference type="InterPro" id="IPR051017">
    <property type="entry name" value="Aldolase-II_Adducin_sf"/>
</dbReference>
<dbReference type="Gene3D" id="3.40.225.10">
    <property type="entry name" value="Class II aldolase/adducin N-terminal domain"/>
    <property type="match status" value="1"/>
</dbReference>
<proteinExistence type="predicted"/>